<protein>
    <submittedName>
        <fullName evidence="1">Uncharacterized protein</fullName>
    </submittedName>
</protein>
<dbReference type="Proteomes" id="UP000594261">
    <property type="component" value="Chromosome 11"/>
</dbReference>
<dbReference type="InterPro" id="IPR050354">
    <property type="entry name" value="F-box/kelch-repeat_ARATH"/>
</dbReference>
<organism evidence="1 2">
    <name type="scientific">Quercus lobata</name>
    <name type="common">Valley oak</name>
    <dbReference type="NCBI Taxonomy" id="97700"/>
    <lineage>
        <taxon>Eukaryota</taxon>
        <taxon>Viridiplantae</taxon>
        <taxon>Streptophyta</taxon>
        <taxon>Embryophyta</taxon>
        <taxon>Tracheophyta</taxon>
        <taxon>Spermatophyta</taxon>
        <taxon>Magnoliopsida</taxon>
        <taxon>eudicotyledons</taxon>
        <taxon>Gunneridae</taxon>
        <taxon>Pentapetalae</taxon>
        <taxon>rosids</taxon>
        <taxon>fabids</taxon>
        <taxon>Fagales</taxon>
        <taxon>Fagaceae</taxon>
        <taxon>Quercus</taxon>
    </lineage>
</organism>
<dbReference type="InParanoid" id="A0A7N2MYL4"/>
<dbReference type="PANTHER" id="PTHR24414">
    <property type="entry name" value="F-BOX/KELCH-REPEAT PROTEIN SKIP4"/>
    <property type="match status" value="1"/>
</dbReference>
<evidence type="ECO:0000313" key="1">
    <source>
        <dbReference type="EnsemblPlants" id="QL11p042411:mrna"/>
    </source>
</evidence>
<dbReference type="Pfam" id="PF01344">
    <property type="entry name" value="Kelch_1"/>
    <property type="match status" value="1"/>
</dbReference>
<name>A0A7N2MYL4_QUELO</name>
<dbReference type="InterPro" id="IPR015915">
    <property type="entry name" value="Kelch-typ_b-propeller"/>
</dbReference>
<dbReference type="AlphaFoldDB" id="A0A7N2MYL4"/>
<dbReference type="EMBL" id="LRBV02000011">
    <property type="status" value="NOT_ANNOTATED_CDS"/>
    <property type="molecule type" value="Genomic_DNA"/>
</dbReference>
<dbReference type="RefSeq" id="XP_030945116.1">
    <property type="nucleotide sequence ID" value="XM_031089256.1"/>
</dbReference>
<keyword evidence="2" id="KW-1185">Reference proteome</keyword>
<dbReference type="InterPro" id="IPR006652">
    <property type="entry name" value="Kelch_1"/>
</dbReference>
<evidence type="ECO:0000313" key="2">
    <source>
        <dbReference type="Proteomes" id="UP000594261"/>
    </source>
</evidence>
<dbReference type="SUPFAM" id="SSF117281">
    <property type="entry name" value="Kelch motif"/>
    <property type="match status" value="1"/>
</dbReference>
<dbReference type="EnsemblPlants" id="QL11p042411:mrna">
    <property type="protein sequence ID" value="QL11p042411:mrna"/>
    <property type="gene ID" value="QL11p042411"/>
</dbReference>
<dbReference type="OrthoDB" id="1480588at2759"/>
<reference evidence="1 2" key="1">
    <citation type="journal article" date="2016" name="G3 (Bethesda)">
        <title>First Draft Assembly and Annotation of the Genome of a California Endemic Oak Quercus lobata Nee (Fagaceae).</title>
        <authorList>
            <person name="Sork V.L."/>
            <person name="Fitz-Gibbon S.T."/>
            <person name="Puiu D."/>
            <person name="Crepeau M."/>
            <person name="Gugger P.F."/>
            <person name="Sherman R."/>
            <person name="Stevens K."/>
            <person name="Langley C.H."/>
            <person name="Pellegrini M."/>
            <person name="Salzberg S.L."/>
        </authorList>
    </citation>
    <scope>NUCLEOTIDE SEQUENCE [LARGE SCALE GENOMIC DNA]</scope>
    <source>
        <strain evidence="1 2">cv. SW786</strain>
    </source>
</reference>
<dbReference type="KEGG" id="qlo:115969581"/>
<accession>A0A7N2MYL4</accession>
<dbReference type="Gramene" id="QL11p042411:mrna">
    <property type="protein sequence ID" value="QL11p042411:mrna"/>
    <property type="gene ID" value="QL11p042411"/>
</dbReference>
<reference evidence="1" key="2">
    <citation type="submission" date="2021-01" db="UniProtKB">
        <authorList>
            <consortium name="EnsemblPlants"/>
        </authorList>
    </citation>
    <scope>IDENTIFICATION</scope>
</reference>
<gene>
    <name evidence="1" type="primary">LOC115969581</name>
</gene>
<dbReference type="PANTHER" id="PTHR24414:SF23">
    <property type="entry name" value="F-BOX_KELCH-REPEAT PROTEIN SKIP6"/>
    <property type="match status" value="1"/>
</dbReference>
<proteinExistence type="predicted"/>
<dbReference type="Gene3D" id="2.120.10.80">
    <property type="entry name" value="Kelch-type beta propeller"/>
    <property type="match status" value="1"/>
</dbReference>
<sequence>MDPMEEEVEENIGWGSLDDLDGEYEICICAQKLIDEVRCYTIKVPDREARPPLLYFLTRPAAPLNSLIHGVKVKDISNFTPKNLTPFSVATPKEPCSSRYFALLNNHLYAAGGYLKTPTSELGDVIGPEDYCPLNDIYMPSRFVWTLDLTCPDLGWKQLGEPMKNRRKDPQTIVVDGKLYVFGGLYGFEPILEDRSSGRGWMEVYDPILETWESLPNPPCSDIRSKFDEIVYAHLESEKDKHEIMVVDLSNSRENNMRADFLKYNVVSSRWETWLQQHWAVASSDILFGRAVVVDHTKAYWASIESMTNMNACSIYGFDLESKSWACQRLNLTPFLGDSEYFCWIMPGLLHLSDHKFCLLLSSNKRAKKTSNFLYCFVLDLSAFFHTNDQYADEPPLYVLSIQKYSLDAKIDLLDCMITNHGTQPPKKKKPKTSEEPKIIKIRACSEY</sequence>
<dbReference type="GeneID" id="115969581"/>